<evidence type="ECO:0000313" key="1">
    <source>
        <dbReference type="EMBL" id="AGW47702.1"/>
    </source>
</evidence>
<proteinExistence type="predicted"/>
<sequence length="257" mass="27275">MASTPGTSSSLDSSSCSVASFHMSMRSVTSTRSSISRHRIMFGNLEYIADARGDLVLTGLSVSSNEPVNPEVLTSGLLPGPVFGSMTHALAFYDNVVHPRPVRSQDIAAYDMHNIQQGNATLLSYQRYAIQTIVTKFVKQLLRWRQGGVGALGRRPDGILAALRGLPADLGFTIPDRFSFSDDAGSEHGGGAIPFVRDDGQVVGSCGGGSWDPAPGDVAGCGGPCRRDGFFEQICVKTCFRLLPKLAMAALSTSFPS</sequence>
<protein>
    <submittedName>
        <fullName evidence="1">Uncharacterized protein</fullName>
    </submittedName>
</protein>
<dbReference type="AlphaFoldDB" id="A0A023IN96"/>
<organism evidence="1">
    <name type="scientific">Hordeum vulgare subsp. vulgare</name>
    <name type="common">Domesticated barley</name>
    <dbReference type="NCBI Taxonomy" id="112509"/>
    <lineage>
        <taxon>Eukaryota</taxon>
        <taxon>Viridiplantae</taxon>
        <taxon>Streptophyta</taxon>
        <taxon>Embryophyta</taxon>
        <taxon>Tracheophyta</taxon>
        <taxon>Spermatophyta</taxon>
        <taxon>Magnoliopsida</taxon>
        <taxon>Liliopsida</taxon>
        <taxon>Poales</taxon>
        <taxon>Poaceae</taxon>
        <taxon>BOP clade</taxon>
        <taxon>Pooideae</taxon>
        <taxon>Triticodae</taxon>
        <taxon>Triticeae</taxon>
        <taxon>Hordeinae</taxon>
        <taxon>Hordeum</taxon>
    </lineage>
</organism>
<reference evidence="1" key="1">
    <citation type="journal article" date="2014" name="Funct. Integr. Genomics">
        <title>The barley Frost resistance-H2 locus.</title>
        <authorList>
            <person name="Pasquariello M."/>
            <person name="Barabaschi D."/>
            <person name="Himmelbach A."/>
            <person name="Steuernagel B."/>
            <person name="Ariyadasa R."/>
            <person name="Stein N."/>
            <person name="Gandolfi F."/>
            <person name="Tenedini E."/>
            <person name="Bernardis I."/>
            <person name="Tagliafico E."/>
            <person name="Pecchioni N."/>
            <person name="Francia E."/>
        </authorList>
    </citation>
    <scope>NUCLEOTIDE SEQUENCE</scope>
</reference>
<dbReference type="EMBL" id="KF686739">
    <property type="protein sequence ID" value="AGW47702.1"/>
    <property type="molecule type" value="Genomic_DNA"/>
</dbReference>
<accession>A0A023IN96</accession>
<name>A0A023IN96_HORVV</name>